<keyword evidence="12" id="KW-1185">Reference proteome</keyword>
<gene>
    <name evidence="11" type="primary">CCL8</name>
</gene>
<dbReference type="InterPro" id="IPR039809">
    <property type="entry name" value="Chemokine_b/g/d"/>
</dbReference>
<dbReference type="Pfam" id="PF00048">
    <property type="entry name" value="IL8"/>
    <property type="match status" value="1"/>
</dbReference>
<dbReference type="GO" id="GO:0061844">
    <property type="term" value="P:antimicrobial humoral immune response mediated by antimicrobial peptide"/>
    <property type="evidence" value="ECO:0007669"/>
    <property type="project" value="TreeGrafter"/>
</dbReference>
<dbReference type="GO" id="GO:0044828">
    <property type="term" value="P:host-mediated suppression of viral genome replication"/>
    <property type="evidence" value="ECO:0007669"/>
    <property type="project" value="Ensembl"/>
</dbReference>
<evidence type="ECO:0000256" key="1">
    <source>
        <dbReference type="ARBA" id="ARBA00004613"/>
    </source>
</evidence>
<dbReference type="SMART" id="SM00199">
    <property type="entry name" value="SCY"/>
    <property type="match status" value="1"/>
</dbReference>
<evidence type="ECO:0000256" key="7">
    <source>
        <dbReference type="ARBA" id="ARBA00023157"/>
    </source>
</evidence>
<dbReference type="GO" id="GO:0007267">
    <property type="term" value="P:cell-cell signaling"/>
    <property type="evidence" value="ECO:0007669"/>
    <property type="project" value="Ensembl"/>
</dbReference>
<dbReference type="PANTHER" id="PTHR12015:SF209">
    <property type="entry name" value="C-C MOTIF CHEMOKINE 8"/>
    <property type="match status" value="1"/>
</dbReference>
<feature type="chain" id="PRO_5034577109" description="C-C motif chemokine" evidence="9">
    <location>
        <begin position="20"/>
        <end position="104"/>
    </location>
</feature>
<keyword evidence="5 9" id="KW-0964">Secreted</keyword>
<dbReference type="Proteomes" id="UP000694407">
    <property type="component" value="Unplaced"/>
</dbReference>
<dbReference type="GO" id="GO:0016004">
    <property type="term" value="F:phospholipase activator activity"/>
    <property type="evidence" value="ECO:0007669"/>
    <property type="project" value="Ensembl"/>
</dbReference>
<dbReference type="GO" id="GO:0070098">
    <property type="term" value="P:chemokine-mediated signaling pathway"/>
    <property type="evidence" value="ECO:0007669"/>
    <property type="project" value="TreeGrafter"/>
</dbReference>
<feature type="signal peptide" evidence="9">
    <location>
        <begin position="1"/>
        <end position="19"/>
    </location>
</feature>
<dbReference type="GO" id="GO:0006816">
    <property type="term" value="P:calcium ion transport"/>
    <property type="evidence" value="ECO:0007669"/>
    <property type="project" value="Ensembl"/>
</dbReference>
<dbReference type="CDD" id="cd00272">
    <property type="entry name" value="Chemokine_CC"/>
    <property type="match status" value="1"/>
</dbReference>
<evidence type="ECO:0000256" key="4">
    <source>
        <dbReference type="ARBA" id="ARBA00022514"/>
    </source>
</evidence>
<comment type="subcellular location">
    <subcellularLocation>
        <location evidence="1 9">Secreted</location>
    </subcellularLocation>
</comment>
<dbReference type="GO" id="GO:0006954">
    <property type="term" value="P:inflammatory response"/>
    <property type="evidence" value="ECO:0007669"/>
    <property type="project" value="UniProtKB-KW"/>
</dbReference>
<dbReference type="AlphaFoldDB" id="A0A8C5ZHU2"/>
<dbReference type="GO" id="GO:0008009">
    <property type="term" value="F:chemokine activity"/>
    <property type="evidence" value="ECO:0007669"/>
    <property type="project" value="InterPro"/>
</dbReference>
<dbReference type="GO" id="GO:0004672">
    <property type="term" value="F:protein kinase activity"/>
    <property type="evidence" value="ECO:0007669"/>
    <property type="project" value="Ensembl"/>
</dbReference>
<dbReference type="PANTHER" id="PTHR12015">
    <property type="entry name" value="SMALL INDUCIBLE CYTOKINE A"/>
    <property type="match status" value="1"/>
</dbReference>
<evidence type="ECO:0000256" key="3">
    <source>
        <dbReference type="ARBA" id="ARBA00022500"/>
    </source>
</evidence>
<feature type="domain" description="Chemokine interleukin-8-like" evidence="10">
    <location>
        <begin position="31"/>
        <end position="89"/>
    </location>
</feature>
<dbReference type="SUPFAM" id="SSF54117">
    <property type="entry name" value="Interleukin 8-like chemokines"/>
    <property type="match status" value="1"/>
</dbReference>
<evidence type="ECO:0000259" key="10">
    <source>
        <dbReference type="SMART" id="SM00199"/>
    </source>
</evidence>
<evidence type="ECO:0000256" key="9">
    <source>
        <dbReference type="RuleBase" id="RU361150"/>
    </source>
</evidence>
<protein>
    <recommendedName>
        <fullName evidence="9">C-C motif chemokine</fullName>
    </recommendedName>
</protein>
<reference evidence="11" key="1">
    <citation type="submission" date="2025-08" db="UniProtKB">
        <authorList>
            <consortium name="Ensembl"/>
        </authorList>
    </citation>
    <scope>IDENTIFICATION</scope>
</reference>
<evidence type="ECO:0000313" key="12">
    <source>
        <dbReference type="Proteomes" id="UP000694407"/>
    </source>
</evidence>
<evidence type="ECO:0000313" key="11">
    <source>
        <dbReference type="Ensembl" id="ENSMMMP00000015181.1"/>
    </source>
</evidence>
<sequence>MKVSVALLCLVLTAATISSQEQAQPGAPLMPITCCFSTINRRIPIQKLQSYTITSTPCPKVAVIFKTKRGKEICADPSENWVKDSMTLLNQNSQTRSLEPSHMA</sequence>
<keyword evidence="8" id="KW-0395">Inflammatory response</keyword>
<dbReference type="InterPro" id="IPR036048">
    <property type="entry name" value="Interleukin_8-like_sf"/>
</dbReference>
<evidence type="ECO:0000256" key="8">
    <source>
        <dbReference type="ARBA" id="ARBA00023198"/>
    </source>
</evidence>
<dbReference type="Gene3D" id="2.40.50.40">
    <property type="match status" value="1"/>
</dbReference>
<evidence type="ECO:0000256" key="6">
    <source>
        <dbReference type="ARBA" id="ARBA00022729"/>
    </source>
</evidence>
<keyword evidence="7" id="KW-1015">Disulfide bond</keyword>
<organism evidence="11 12">
    <name type="scientific">Marmota marmota marmota</name>
    <name type="common">Alpine marmot</name>
    <dbReference type="NCBI Taxonomy" id="9994"/>
    <lineage>
        <taxon>Eukaryota</taxon>
        <taxon>Metazoa</taxon>
        <taxon>Chordata</taxon>
        <taxon>Craniata</taxon>
        <taxon>Vertebrata</taxon>
        <taxon>Euteleostomi</taxon>
        <taxon>Mammalia</taxon>
        <taxon>Eutheria</taxon>
        <taxon>Euarchontoglires</taxon>
        <taxon>Glires</taxon>
        <taxon>Rodentia</taxon>
        <taxon>Sciuromorpha</taxon>
        <taxon>Sciuridae</taxon>
        <taxon>Xerinae</taxon>
        <taxon>Marmotini</taxon>
        <taxon>Marmota</taxon>
    </lineage>
</organism>
<dbReference type="GO" id="GO:0005615">
    <property type="term" value="C:extracellular space"/>
    <property type="evidence" value="ECO:0007669"/>
    <property type="project" value="UniProtKB-KW"/>
</dbReference>
<name>A0A8C5ZHU2_MARMA</name>
<keyword evidence="6 9" id="KW-0732">Signal</keyword>
<dbReference type="InterPro" id="IPR000827">
    <property type="entry name" value="Chemokine_CC_CS"/>
</dbReference>
<dbReference type="InterPro" id="IPR001811">
    <property type="entry name" value="Chemokine_IL8-like_dom"/>
</dbReference>
<dbReference type="FunFam" id="2.40.50.40:FF:000002">
    <property type="entry name" value="C-C motif chemokine"/>
    <property type="match status" value="1"/>
</dbReference>
<dbReference type="GO" id="GO:0048020">
    <property type="term" value="F:CCR chemokine receptor binding"/>
    <property type="evidence" value="ECO:0007669"/>
    <property type="project" value="TreeGrafter"/>
</dbReference>
<evidence type="ECO:0000256" key="2">
    <source>
        <dbReference type="ARBA" id="ARBA00010868"/>
    </source>
</evidence>
<dbReference type="Ensembl" id="ENSMMMT00000017311.1">
    <property type="protein sequence ID" value="ENSMMMP00000015181.1"/>
    <property type="gene ID" value="ENSMMMG00000013534.1"/>
</dbReference>
<comment type="similarity">
    <text evidence="2 9">Belongs to the intercrine beta (chemokine CC) family.</text>
</comment>
<reference evidence="11" key="2">
    <citation type="submission" date="2025-09" db="UniProtKB">
        <authorList>
            <consortium name="Ensembl"/>
        </authorList>
    </citation>
    <scope>IDENTIFICATION</scope>
</reference>
<proteinExistence type="inferred from homology"/>
<dbReference type="PROSITE" id="PS00472">
    <property type="entry name" value="SMALL_CYTOKINES_CC"/>
    <property type="match status" value="1"/>
</dbReference>
<dbReference type="GO" id="GO:0030335">
    <property type="term" value="P:positive regulation of cell migration"/>
    <property type="evidence" value="ECO:0007669"/>
    <property type="project" value="TreeGrafter"/>
</dbReference>
<keyword evidence="3 9" id="KW-0145">Chemotaxis</keyword>
<keyword evidence="4 9" id="KW-0202">Cytokine</keyword>
<evidence type="ECO:0000256" key="5">
    <source>
        <dbReference type="ARBA" id="ARBA00022525"/>
    </source>
</evidence>
<accession>A0A8C5ZHU2</accession>
<dbReference type="GeneTree" id="ENSGT01130000278316"/>
<dbReference type="GO" id="GO:0006874">
    <property type="term" value="P:intracellular calcium ion homeostasis"/>
    <property type="evidence" value="ECO:0007669"/>
    <property type="project" value="Ensembl"/>
</dbReference>
<dbReference type="GO" id="GO:0006887">
    <property type="term" value="P:exocytosis"/>
    <property type="evidence" value="ECO:0007669"/>
    <property type="project" value="Ensembl"/>
</dbReference>
<dbReference type="GO" id="GO:0048245">
    <property type="term" value="P:eosinophil chemotaxis"/>
    <property type="evidence" value="ECO:0007669"/>
    <property type="project" value="TreeGrafter"/>
</dbReference>